<keyword evidence="3" id="KW-0489">Methyltransferase</keyword>
<dbReference type="Proteomes" id="UP001201873">
    <property type="component" value="Unassembled WGS sequence"/>
</dbReference>
<dbReference type="InterPro" id="IPR029063">
    <property type="entry name" value="SAM-dependent_MTases_sf"/>
</dbReference>
<reference evidence="3 4" key="1">
    <citation type="submission" date="2022-04" db="EMBL/GenBank/DDBJ databases">
        <title>Genome diversity in the genus Frankia.</title>
        <authorList>
            <person name="Carlos-Shanley C."/>
            <person name="Hahn D."/>
        </authorList>
    </citation>
    <scope>NUCLEOTIDE SEQUENCE [LARGE SCALE GENOMIC DNA]</scope>
    <source>
        <strain evidence="3 4">Ag45/Mut15</strain>
    </source>
</reference>
<dbReference type="GO" id="GO:0032259">
    <property type="term" value="P:methylation"/>
    <property type="evidence" value="ECO:0007669"/>
    <property type="project" value="UniProtKB-KW"/>
</dbReference>
<gene>
    <name evidence="3" type="ORF">MXD59_15250</name>
</gene>
<dbReference type="EC" id="2.1.1.-" evidence="3"/>
<dbReference type="Gene3D" id="3.40.50.150">
    <property type="entry name" value="Vaccinia Virus protein VP39"/>
    <property type="match status" value="1"/>
</dbReference>
<evidence type="ECO:0000256" key="1">
    <source>
        <dbReference type="SAM" id="MobiDB-lite"/>
    </source>
</evidence>
<proteinExistence type="predicted"/>
<feature type="region of interest" description="Disordered" evidence="1">
    <location>
        <begin position="292"/>
        <end position="328"/>
    </location>
</feature>
<comment type="caution">
    <text evidence="3">The sequence shown here is derived from an EMBL/GenBank/DDBJ whole genome shotgun (WGS) entry which is preliminary data.</text>
</comment>
<name>A0ABT0JZZ2_9ACTN</name>
<evidence type="ECO:0000313" key="4">
    <source>
        <dbReference type="Proteomes" id="UP001201873"/>
    </source>
</evidence>
<dbReference type="SUPFAM" id="SSF54427">
    <property type="entry name" value="NTF2-like"/>
    <property type="match status" value="1"/>
</dbReference>
<accession>A0ABT0JZZ2</accession>
<feature type="compositionally biased region" description="Low complexity" evidence="1">
    <location>
        <begin position="292"/>
        <end position="321"/>
    </location>
</feature>
<dbReference type="GO" id="GO:0008168">
    <property type="term" value="F:methyltransferase activity"/>
    <property type="evidence" value="ECO:0007669"/>
    <property type="project" value="UniProtKB-KW"/>
</dbReference>
<organism evidence="3 4">
    <name type="scientific">Frankia umida</name>
    <dbReference type="NCBI Taxonomy" id="573489"/>
    <lineage>
        <taxon>Bacteria</taxon>
        <taxon>Bacillati</taxon>
        <taxon>Actinomycetota</taxon>
        <taxon>Actinomycetes</taxon>
        <taxon>Frankiales</taxon>
        <taxon>Frankiaceae</taxon>
        <taxon>Frankia</taxon>
    </lineage>
</organism>
<keyword evidence="3" id="KW-0808">Transferase</keyword>
<dbReference type="Pfam" id="PF13577">
    <property type="entry name" value="SnoaL_4"/>
    <property type="match status" value="1"/>
</dbReference>
<feature type="compositionally biased region" description="Basic and acidic residues" evidence="1">
    <location>
        <begin position="106"/>
        <end position="116"/>
    </location>
</feature>
<dbReference type="Gene3D" id="3.10.450.50">
    <property type="match status" value="1"/>
</dbReference>
<dbReference type="EMBL" id="JALKFT010000014">
    <property type="protein sequence ID" value="MCK9877114.1"/>
    <property type="molecule type" value="Genomic_DNA"/>
</dbReference>
<keyword evidence="4" id="KW-1185">Reference proteome</keyword>
<sequence length="328" mass="34533">MRFIVDDDVVRGLIEQVMRPPASGSILALSTCPADSASEEVHRDIAAYNANRVPLLARDKVRVEGLFDGLELIDPGVVLVNHWHPDEVAAATDDAHVHTYGVSLASRDRTPARRTEAPVTTVHGGESPPGHPGGSGSGSGRELTAADVQAIIGVQNAYAVAIDQRDWPALRACFAPHARVGFGRPARLAPLEEFLAWAPPFHAALGPTLHQVSTHHVRPHAGDDQAAVVAGGGALALAEASCYLHAVLVSADLTSCQTVFGRYRDQFVHLAGRWVIQRREFHPTWRNVTTETGITGAAATPVAGTGPAGPAGTAETGTAGAADEREAR</sequence>
<dbReference type="InterPro" id="IPR037401">
    <property type="entry name" value="SnoaL-like"/>
</dbReference>
<dbReference type="InterPro" id="IPR032710">
    <property type="entry name" value="NTF2-like_dom_sf"/>
</dbReference>
<feature type="region of interest" description="Disordered" evidence="1">
    <location>
        <begin position="106"/>
        <end position="141"/>
    </location>
</feature>
<dbReference type="InterPro" id="IPR006764">
    <property type="entry name" value="SAM_dep_MeTrfase_SAV2177_type"/>
</dbReference>
<protein>
    <submittedName>
        <fullName evidence="3">SAM-dependent methyltransferase</fullName>
        <ecNumber evidence="3">2.1.1.-</ecNumber>
    </submittedName>
</protein>
<feature type="domain" description="SnoaL-like" evidence="2">
    <location>
        <begin position="145"/>
        <end position="279"/>
    </location>
</feature>
<dbReference type="Pfam" id="PF04672">
    <property type="entry name" value="Methyltransf_19"/>
    <property type="match status" value="1"/>
</dbReference>
<dbReference type="RefSeq" id="WP_248825402.1">
    <property type="nucleotide sequence ID" value="NZ_JALKFT010000014.1"/>
</dbReference>
<evidence type="ECO:0000259" key="2">
    <source>
        <dbReference type="Pfam" id="PF13577"/>
    </source>
</evidence>
<evidence type="ECO:0000313" key="3">
    <source>
        <dbReference type="EMBL" id="MCK9877114.1"/>
    </source>
</evidence>